<feature type="active site" description="Schiff-base intermediate with substrate" evidence="12 14">
    <location>
        <position position="185"/>
    </location>
</feature>
<dbReference type="InterPro" id="IPR002220">
    <property type="entry name" value="DapA-like"/>
</dbReference>
<evidence type="ECO:0000313" key="17">
    <source>
        <dbReference type="Proteomes" id="UP000002592"/>
    </source>
</evidence>
<keyword evidence="5 12" id="KW-0963">Cytoplasm</keyword>
<organism evidence="16 17">
    <name type="scientific">Prochlorococcus marinus (strain NATL1A)</name>
    <dbReference type="NCBI Taxonomy" id="167555"/>
    <lineage>
        <taxon>Bacteria</taxon>
        <taxon>Bacillati</taxon>
        <taxon>Cyanobacteriota</taxon>
        <taxon>Cyanophyceae</taxon>
        <taxon>Synechococcales</taxon>
        <taxon>Prochlorococcaceae</taxon>
        <taxon>Prochlorococcus</taxon>
    </lineage>
</organism>
<reference evidence="17" key="1">
    <citation type="journal article" date="2007" name="PLoS Genet.">
        <title>Patterns and implications of gene gain and loss in the evolution of Prochlorococcus.</title>
        <authorList>
            <person name="Kettler G.C."/>
            <person name="Martiny A.C."/>
            <person name="Huang K."/>
            <person name="Zucker J."/>
            <person name="Coleman M.L."/>
            <person name="Rodrigue S."/>
            <person name="Chen F."/>
            <person name="Lapidus A."/>
            <person name="Ferriera S."/>
            <person name="Johnson J."/>
            <person name="Steglich C."/>
            <person name="Church G.M."/>
            <person name="Richardson P."/>
            <person name="Chisholm S.W."/>
        </authorList>
    </citation>
    <scope>NUCLEOTIDE SEQUENCE [LARGE SCALE GENOMIC DNA]</scope>
    <source>
        <strain evidence="17">NATL1A</strain>
    </source>
</reference>
<comment type="subcellular location">
    <subcellularLocation>
        <location evidence="12">Cytoplasm</location>
    </subcellularLocation>
</comment>
<dbReference type="eggNOG" id="COG0329">
    <property type="taxonomic scope" value="Bacteria"/>
</dbReference>
<feature type="site" description="Part of a proton relay during catalysis" evidence="12">
    <location>
        <position position="130"/>
    </location>
</feature>
<protein>
    <recommendedName>
        <fullName evidence="4 12">4-hydroxy-tetrahydrodipicolinate synthase</fullName>
        <shortName evidence="12">HTPA synthase</shortName>
        <ecNumber evidence="4 12">4.3.3.7</ecNumber>
    </recommendedName>
</protein>
<dbReference type="PROSITE" id="PS00666">
    <property type="entry name" value="DHDPS_2"/>
    <property type="match status" value="1"/>
</dbReference>
<dbReference type="PRINTS" id="PR00146">
    <property type="entry name" value="DHPICSNTHASE"/>
</dbReference>
<dbReference type="GO" id="GO:0005829">
    <property type="term" value="C:cytosol"/>
    <property type="evidence" value="ECO:0007669"/>
    <property type="project" value="TreeGrafter"/>
</dbReference>
<dbReference type="SMART" id="SM01130">
    <property type="entry name" value="DHDPS"/>
    <property type="match status" value="1"/>
</dbReference>
<keyword evidence="7 12" id="KW-0220">Diaminopimelate biosynthesis</keyword>
<evidence type="ECO:0000256" key="6">
    <source>
        <dbReference type="ARBA" id="ARBA00022605"/>
    </source>
</evidence>
<name>A2C5B7_PROM1</name>
<evidence type="ECO:0000256" key="10">
    <source>
        <dbReference type="ARBA" id="ARBA00023270"/>
    </source>
</evidence>
<dbReference type="HAMAP" id="MF_00418">
    <property type="entry name" value="DapA"/>
    <property type="match status" value="1"/>
</dbReference>
<comment type="pathway">
    <text evidence="2 12">Amino-acid biosynthesis; L-lysine biosynthesis via DAP pathway; (S)-tetrahydrodipicolinate from L-aspartate: step 3/4.</text>
</comment>
<dbReference type="SUPFAM" id="SSF51569">
    <property type="entry name" value="Aldolase"/>
    <property type="match status" value="1"/>
</dbReference>
<sequence length="315" mass="33666">MQCRLLNFYCQRIMNKSALLSPAPFGRLLTAMVTPFDDEGKVDYGLAADLANYLVDQGSDGIVVCGTTGESPTLSWQEQQKLLEIVRNSLGSRAKVLAGTGSNSTSEAIEATKEAANSGADGALVVVPYYNKPPQEGLEVHFRAIANAAPKLPLMLYNIPGRTGCSISPSIVSKLMDCSNVVSFKAASGTTEEVTQLRNYCGSDLAIYSGDDALVLPMLSVGAVGVVSVASHLVAPNLKKIIESFLEGKYSEALYLHETLQPLFKSLFATTNPIPVKAALQLIGWSVGPPRSPLVSLNSEMKEELVKILSSLRLI</sequence>
<feature type="binding site" evidence="12 15">
    <location>
        <position position="68"/>
    </location>
    <ligand>
        <name>pyruvate</name>
        <dbReference type="ChEBI" id="CHEBI:15361"/>
    </ligand>
</feature>
<dbReference type="Gene3D" id="3.20.20.70">
    <property type="entry name" value="Aldolase class I"/>
    <property type="match status" value="1"/>
</dbReference>
<comment type="similarity">
    <text evidence="3 12 13">Belongs to the DapA family.</text>
</comment>
<dbReference type="PROSITE" id="PS00665">
    <property type="entry name" value="DHDPS_1"/>
    <property type="match status" value="1"/>
</dbReference>
<dbReference type="InterPro" id="IPR020624">
    <property type="entry name" value="Schiff_base-form_aldolases_CS"/>
</dbReference>
<evidence type="ECO:0000256" key="1">
    <source>
        <dbReference type="ARBA" id="ARBA00003294"/>
    </source>
</evidence>
<evidence type="ECO:0000313" key="16">
    <source>
        <dbReference type="EMBL" id="ABM76677.1"/>
    </source>
</evidence>
<dbReference type="PIRSF" id="PIRSF001365">
    <property type="entry name" value="DHDPS"/>
    <property type="match status" value="1"/>
</dbReference>
<feature type="active site" description="Proton donor/acceptor" evidence="12 14">
    <location>
        <position position="157"/>
    </location>
</feature>
<evidence type="ECO:0000256" key="13">
    <source>
        <dbReference type="PIRNR" id="PIRNR001365"/>
    </source>
</evidence>
<keyword evidence="10 12" id="KW-0704">Schiff base</keyword>
<gene>
    <name evidence="12 16" type="primary">dapA</name>
    <name evidence="16" type="ordered locus">NATL1_21211</name>
</gene>
<evidence type="ECO:0000256" key="8">
    <source>
        <dbReference type="ARBA" id="ARBA00023154"/>
    </source>
</evidence>
<dbReference type="NCBIfam" id="TIGR00674">
    <property type="entry name" value="dapA"/>
    <property type="match status" value="1"/>
</dbReference>
<evidence type="ECO:0000256" key="9">
    <source>
        <dbReference type="ARBA" id="ARBA00023239"/>
    </source>
</evidence>
<proteinExistence type="inferred from homology"/>
<evidence type="ECO:0000256" key="3">
    <source>
        <dbReference type="ARBA" id="ARBA00007592"/>
    </source>
</evidence>
<evidence type="ECO:0000256" key="2">
    <source>
        <dbReference type="ARBA" id="ARBA00005120"/>
    </source>
</evidence>
<dbReference type="AlphaFoldDB" id="A2C5B7"/>
<comment type="subunit">
    <text evidence="12">Homotetramer; dimer of dimers.</text>
</comment>
<comment type="catalytic activity">
    <reaction evidence="11 12">
        <text>L-aspartate 4-semialdehyde + pyruvate = (2S,4S)-4-hydroxy-2,3,4,5-tetrahydrodipicolinate + H2O + H(+)</text>
        <dbReference type="Rhea" id="RHEA:34171"/>
        <dbReference type="ChEBI" id="CHEBI:15361"/>
        <dbReference type="ChEBI" id="CHEBI:15377"/>
        <dbReference type="ChEBI" id="CHEBI:15378"/>
        <dbReference type="ChEBI" id="CHEBI:67139"/>
        <dbReference type="ChEBI" id="CHEBI:537519"/>
        <dbReference type="EC" id="4.3.3.7"/>
    </reaction>
</comment>
<evidence type="ECO:0000256" key="5">
    <source>
        <dbReference type="ARBA" id="ARBA00022490"/>
    </source>
</evidence>
<dbReference type="GO" id="GO:0009089">
    <property type="term" value="P:lysine biosynthetic process via diaminopimelate"/>
    <property type="evidence" value="ECO:0007669"/>
    <property type="project" value="UniProtKB-UniRule"/>
</dbReference>
<accession>A2C5B7</accession>
<evidence type="ECO:0000256" key="15">
    <source>
        <dbReference type="PIRSR" id="PIRSR001365-2"/>
    </source>
</evidence>
<dbReference type="GO" id="GO:0019877">
    <property type="term" value="P:diaminopimelate biosynthetic process"/>
    <property type="evidence" value="ECO:0007669"/>
    <property type="project" value="UniProtKB-UniRule"/>
</dbReference>
<dbReference type="HOGENOM" id="CLU_049343_7_1_3"/>
<dbReference type="CDD" id="cd00950">
    <property type="entry name" value="DHDPS"/>
    <property type="match status" value="1"/>
</dbReference>
<feature type="site" description="Part of a proton relay during catalysis" evidence="12">
    <location>
        <position position="67"/>
    </location>
</feature>
<dbReference type="InterPro" id="IPR005263">
    <property type="entry name" value="DapA"/>
</dbReference>
<dbReference type="EC" id="4.3.3.7" evidence="4 12"/>
<comment type="caution">
    <text evidence="12">Was originally thought to be a dihydrodipicolinate synthase (DHDPS), catalyzing the condensation of (S)-aspartate-beta-semialdehyde [(S)-ASA] and pyruvate to dihydrodipicolinate (DHDP). However, it was shown in E.coli that the product of the enzymatic reaction is not dihydrodipicolinate but in fact (4S)-4-hydroxy-2,3,4,5-tetrahydro-(2S)-dipicolinic acid (HTPA), and that the consecutive dehydration reaction leading to DHDP is not spontaneous but catalyzed by DapB.</text>
</comment>
<dbReference type="Proteomes" id="UP000002592">
    <property type="component" value="Chromosome"/>
</dbReference>
<evidence type="ECO:0000256" key="4">
    <source>
        <dbReference type="ARBA" id="ARBA00012086"/>
    </source>
</evidence>
<evidence type="ECO:0000256" key="7">
    <source>
        <dbReference type="ARBA" id="ARBA00022915"/>
    </source>
</evidence>
<keyword evidence="8 12" id="KW-0457">Lysine biosynthesis</keyword>
<dbReference type="EMBL" id="CP000553">
    <property type="protein sequence ID" value="ABM76677.1"/>
    <property type="molecule type" value="Genomic_DNA"/>
</dbReference>
<dbReference type="InterPro" id="IPR020625">
    <property type="entry name" value="Schiff_base-form_aldolases_AS"/>
</dbReference>
<dbReference type="UniPathway" id="UPA00034">
    <property type="reaction ID" value="UER00017"/>
</dbReference>
<evidence type="ECO:0000256" key="12">
    <source>
        <dbReference type="HAMAP-Rule" id="MF_00418"/>
    </source>
</evidence>
<dbReference type="PANTHER" id="PTHR12128">
    <property type="entry name" value="DIHYDRODIPICOLINATE SYNTHASE"/>
    <property type="match status" value="1"/>
</dbReference>
<keyword evidence="6 12" id="KW-0028">Amino-acid biosynthesis</keyword>
<dbReference type="GO" id="GO:0008840">
    <property type="term" value="F:4-hydroxy-tetrahydrodipicolinate synthase activity"/>
    <property type="evidence" value="ECO:0007669"/>
    <property type="project" value="UniProtKB-UniRule"/>
</dbReference>
<dbReference type="KEGG" id="pme:NATL1_21211"/>
<feature type="binding site" evidence="12 15">
    <location>
        <position position="227"/>
    </location>
    <ligand>
        <name>pyruvate</name>
        <dbReference type="ChEBI" id="CHEBI:15361"/>
    </ligand>
</feature>
<dbReference type="InterPro" id="IPR013785">
    <property type="entry name" value="Aldolase_TIM"/>
</dbReference>
<dbReference type="PANTHER" id="PTHR12128:SF66">
    <property type="entry name" value="4-HYDROXY-2-OXOGLUTARATE ALDOLASE, MITOCHONDRIAL"/>
    <property type="match status" value="1"/>
</dbReference>
<evidence type="ECO:0000256" key="14">
    <source>
        <dbReference type="PIRSR" id="PIRSR001365-1"/>
    </source>
</evidence>
<comment type="function">
    <text evidence="1 12">Catalyzes the condensation of (S)-aspartate-beta-semialdehyde [(S)-ASA] and pyruvate to 4-hydroxy-tetrahydrodipicolinate (HTPA).</text>
</comment>
<evidence type="ECO:0000256" key="11">
    <source>
        <dbReference type="ARBA" id="ARBA00047836"/>
    </source>
</evidence>
<dbReference type="Pfam" id="PF00701">
    <property type="entry name" value="DHDPS"/>
    <property type="match status" value="1"/>
</dbReference>
<keyword evidence="9 12" id="KW-0456">Lyase</keyword>